<sequence>MLTTVLLIIALLIIAGLATYAWILVRRVRTIQAEQARKQAQQQAKDEAQRDYIVNSLRIISGNVVDEDLNLSEATIRCKVLLDALLLPESERQRYQILDDVFEQVQHFDTHSARKSLSREERRQQDQDRELIESRHQEALMACFRDLRTFSDPLGQKG</sequence>
<comment type="caution">
    <text evidence="3">The sequence shown here is derived from an EMBL/GenBank/DDBJ whole genome shotgun (WGS) entry which is preliminary data.</text>
</comment>
<feature type="transmembrane region" description="Helical" evidence="1">
    <location>
        <begin position="6"/>
        <end position="25"/>
    </location>
</feature>
<keyword evidence="1" id="KW-1133">Transmembrane helix</keyword>
<dbReference type="HOGENOM" id="CLU_136762_2_1_6"/>
<evidence type="ECO:0000259" key="2">
    <source>
        <dbReference type="Pfam" id="PF10675"/>
    </source>
</evidence>
<name>A4BHE0_9GAMM</name>
<organism evidence="3 4">
    <name type="scientific">Reinekea blandensis MED297</name>
    <dbReference type="NCBI Taxonomy" id="314283"/>
    <lineage>
        <taxon>Bacteria</taxon>
        <taxon>Pseudomonadati</taxon>
        <taxon>Pseudomonadota</taxon>
        <taxon>Gammaproteobacteria</taxon>
        <taxon>Oceanospirillales</taxon>
        <taxon>Saccharospirillaceae</taxon>
        <taxon>Reinekea</taxon>
    </lineage>
</organism>
<keyword evidence="1" id="KW-0812">Transmembrane</keyword>
<gene>
    <name evidence="3" type="ORF">MED297_17887</name>
</gene>
<protein>
    <recommendedName>
        <fullName evidence="2">DUF2489 domain-containing protein</fullName>
    </recommendedName>
</protein>
<evidence type="ECO:0000256" key="1">
    <source>
        <dbReference type="SAM" id="Phobius"/>
    </source>
</evidence>
<accession>A4BHE0</accession>
<dbReference type="InterPro" id="IPR019617">
    <property type="entry name" value="DUF2489"/>
</dbReference>
<dbReference type="Proteomes" id="UP000005953">
    <property type="component" value="Unassembled WGS sequence"/>
</dbReference>
<evidence type="ECO:0000313" key="3">
    <source>
        <dbReference type="EMBL" id="EAR08488.1"/>
    </source>
</evidence>
<dbReference type="Pfam" id="PF10675">
    <property type="entry name" value="DUF2489"/>
    <property type="match status" value="1"/>
</dbReference>
<dbReference type="STRING" id="314283.MED297_17887"/>
<keyword evidence="4" id="KW-1185">Reference proteome</keyword>
<dbReference type="EMBL" id="AAOE01000020">
    <property type="protein sequence ID" value="EAR08488.1"/>
    <property type="molecule type" value="Genomic_DNA"/>
</dbReference>
<dbReference type="OrthoDB" id="5740155at2"/>
<reference evidence="3 4" key="1">
    <citation type="submission" date="2006-02" db="EMBL/GenBank/DDBJ databases">
        <authorList>
            <person name="Pinhassi J."/>
            <person name="Pedros-Alio C."/>
            <person name="Ferriera S."/>
            <person name="Johnson J."/>
            <person name="Kravitz S."/>
            <person name="Halpern A."/>
            <person name="Remington K."/>
            <person name="Beeson K."/>
            <person name="Tran B."/>
            <person name="Rogers Y.-H."/>
            <person name="Friedman R."/>
            <person name="Venter J.C."/>
        </authorList>
    </citation>
    <scope>NUCLEOTIDE SEQUENCE [LARGE SCALE GENOMIC DNA]</scope>
    <source>
        <strain evidence="3 4">MED297</strain>
    </source>
</reference>
<evidence type="ECO:0000313" key="4">
    <source>
        <dbReference type="Proteomes" id="UP000005953"/>
    </source>
</evidence>
<keyword evidence="1" id="KW-0472">Membrane</keyword>
<feature type="domain" description="DUF2489" evidence="2">
    <location>
        <begin position="14"/>
        <end position="145"/>
    </location>
</feature>
<dbReference type="RefSeq" id="WP_008044019.1">
    <property type="nucleotide sequence ID" value="NZ_CH724150.1"/>
</dbReference>
<proteinExistence type="predicted"/>
<dbReference type="AlphaFoldDB" id="A4BHE0"/>